<dbReference type="InterPro" id="IPR014722">
    <property type="entry name" value="Rib_uL2_dom2"/>
</dbReference>
<keyword evidence="4" id="KW-1185">Reference proteome</keyword>
<dbReference type="EMBL" id="LKHP01000004">
    <property type="protein sequence ID" value="KRQ87276.1"/>
    <property type="molecule type" value="Genomic_DNA"/>
</dbReference>
<protein>
    <submittedName>
        <fullName evidence="3">50S ribosomal protein L14e</fullName>
    </submittedName>
</protein>
<evidence type="ECO:0000256" key="1">
    <source>
        <dbReference type="ARBA" id="ARBA00022980"/>
    </source>
</evidence>
<keyword evidence="2" id="KW-0687">Ribonucleoprotein</keyword>
<dbReference type="AlphaFoldDB" id="A0A0R3K1Y6"/>
<accession>A0A0R3K1Y6</accession>
<dbReference type="InterPro" id="IPR008991">
    <property type="entry name" value="Translation_prot_SH3-like_sf"/>
</dbReference>
<organism evidence="3 4">
    <name type="scientific">Caloramator mitchellensis</name>
    <dbReference type="NCBI Taxonomy" id="908809"/>
    <lineage>
        <taxon>Bacteria</taxon>
        <taxon>Bacillati</taxon>
        <taxon>Bacillota</taxon>
        <taxon>Clostridia</taxon>
        <taxon>Eubacteriales</taxon>
        <taxon>Clostridiaceae</taxon>
        <taxon>Caloramator</taxon>
    </lineage>
</organism>
<dbReference type="RefSeq" id="WP_057977875.1">
    <property type="nucleotide sequence ID" value="NZ_LKHP01000004.1"/>
</dbReference>
<reference evidence="3 4" key="1">
    <citation type="submission" date="2015-09" db="EMBL/GenBank/DDBJ databases">
        <title>Draft genome sequence of a Caloramator mitchellensis, a moderate thermophile from the Great Artesian Basin of Australia.</title>
        <authorList>
            <person name="Patel B.K."/>
        </authorList>
    </citation>
    <scope>NUCLEOTIDE SEQUENCE [LARGE SCALE GENOMIC DNA]</scope>
    <source>
        <strain evidence="3 4">VF08</strain>
    </source>
</reference>
<dbReference type="SUPFAM" id="SSF50104">
    <property type="entry name" value="Translation proteins SH3-like domain"/>
    <property type="match status" value="1"/>
</dbReference>
<gene>
    <name evidence="3" type="ORF">ABG79_01079</name>
</gene>
<dbReference type="STRING" id="908809.ABG79_01079"/>
<dbReference type="GO" id="GO:1990904">
    <property type="term" value="C:ribonucleoprotein complex"/>
    <property type="evidence" value="ECO:0007669"/>
    <property type="project" value="UniProtKB-KW"/>
</dbReference>
<proteinExistence type="predicted"/>
<comment type="caution">
    <text evidence="3">The sequence shown here is derived from an EMBL/GenBank/DDBJ whole genome shotgun (WGS) entry which is preliminary data.</text>
</comment>
<dbReference type="GO" id="GO:0005840">
    <property type="term" value="C:ribosome"/>
    <property type="evidence" value="ECO:0007669"/>
    <property type="project" value="UniProtKB-KW"/>
</dbReference>
<name>A0A0R3K1Y6_CALMK</name>
<dbReference type="Gene3D" id="2.30.30.30">
    <property type="match status" value="1"/>
</dbReference>
<evidence type="ECO:0000313" key="4">
    <source>
        <dbReference type="Proteomes" id="UP000052015"/>
    </source>
</evidence>
<dbReference type="InterPro" id="IPR041985">
    <property type="entry name" value="Ribosomal_eL14_KOW"/>
</dbReference>
<dbReference type="Proteomes" id="UP000052015">
    <property type="component" value="Unassembled WGS sequence"/>
</dbReference>
<keyword evidence="1 3" id="KW-0689">Ribosomal protein</keyword>
<sequence>MEGIALGQLVHSRAGRDKNRYFIIVGLLDENYVLIADGDLRKFSKPKKKKIKHLVFHDKFADDIRNALLENKRITDADIRKSLQSMGLL</sequence>
<dbReference type="OrthoDB" id="1683515at2"/>
<evidence type="ECO:0000313" key="3">
    <source>
        <dbReference type="EMBL" id="KRQ87276.1"/>
    </source>
</evidence>
<evidence type="ECO:0000256" key="2">
    <source>
        <dbReference type="ARBA" id="ARBA00023274"/>
    </source>
</evidence>
<dbReference type="CDD" id="cd06088">
    <property type="entry name" value="KOW_RPL14"/>
    <property type="match status" value="1"/>
</dbReference>